<dbReference type="Pfam" id="PF24883">
    <property type="entry name" value="NPHP3_N"/>
    <property type="match status" value="1"/>
</dbReference>
<dbReference type="HOGENOM" id="CLU_000288_34_1_1"/>
<proteinExistence type="predicted"/>
<evidence type="ECO:0000313" key="4">
    <source>
        <dbReference type="EMBL" id="EXK25983.1"/>
    </source>
</evidence>
<dbReference type="InterPro" id="IPR029058">
    <property type="entry name" value="AB_hydrolase_fold"/>
</dbReference>
<keyword evidence="1" id="KW-0677">Repeat</keyword>
<organism evidence="4">
    <name type="scientific">Fusarium oxysporum f. sp. melonis 26406</name>
    <dbReference type="NCBI Taxonomy" id="1089452"/>
    <lineage>
        <taxon>Eukaryota</taxon>
        <taxon>Fungi</taxon>
        <taxon>Dikarya</taxon>
        <taxon>Ascomycota</taxon>
        <taxon>Pezizomycotina</taxon>
        <taxon>Sordariomycetes</taxon>
        <taxon>Hypocreomycetidae</taxon>
        <taxon>Hypocreales</taxon>
        <taxon>Nectriaceae</taxon>
        <taxon>Fusarium</taxon>
        <taxon>Fusarium oxysporum species complex</taxon>
    </lineage>
</organism>
<dbReference type="VEuPathDB" id="FungiDB:FOMG_17424"/>
<dbReference type="Gene3D" id="3.40.50.1820">
    <property type="entry name" value="alpha/beta hydrolase"/>
    <property type="match status" value="1"/>
</dbReference>
<dbReference type="OrthoDB" id="7464126at2759"/>
<feature type="domain" description="Nephrocystin 3-like N-terminal" evidence="3">
    <location>
        <begin position="402"/>
        <end position="577"/>
    </location>
</feature>
<dbReference type="SUPFAM" id="SSF53474">
    <property type="entry name" value="alpha/beta-Hydrolases"/>
    <property type="match status" value="1"/>
</dbReference>
<reference evidence="4" key="1">
    <citation type="submission" date="2012-04" db="EMBL/GenBank/DDBJ databases">
        <title>The Genome Sequence of Fusarium oxysporum melonis.</title>
        <authorList>
            <consortium name="The Broad Institute Genome Sequencing Platform"/>
            <person name="Ma L.-J."/>
            <person name="Gale L.R."/>
            <person name="Schwartz D.C."/>
            <person name="Zhou S."/>
            <person name="Corby-Kistler H."/>
            <person name="Young S.K."/>
            <person name="Zeng Q."/>
            <person name="Gargeya S."/>
            <person name="Fitzgerald M."/>
            <person name="Haas B."/>
            <person name="Abouelleil A."/>
            <person name="Alvarado L."/>
            <person name="Arachchi H.M."/>
            <person name="Berlin A."/>
            <person name="Brown A."/>
            <person name="Chapman S.B."/>
            <person name="Chen Z."/>
            <person name="Dunbar C."/>
            <person name="Freedman E."/>
            <person name="Gearin G."/>
            <person name="Goldberg J."/>
            <person name="Griggs A."/>
            <person name="Gujja S."/>
            <person name="Heiman D."/>
            <person name="Howarth C."/>
            <person name="Larson L."/>
            <person name="Lui A."/>
            <person name="MacDonald P.J.P."/>
            <person name="Montmayeur A."/>
            <person name="Murphy C."/>
            <person name="Neiman D."/>
            <person name="Pearson M."/>
            <person name="Priest M."/>
            <person name="Roberts A."/>
            <person name="Saif S."/>
            <person name="Shea T."/>
            <person name="Shenoy N."/>
            <person name="Sisk P."/>
            <person name="Stolte C."/>
            <person name="Sykes S."/>
            <person name="Wortman J."/>
            <person name="Nusbaum C."/>
            <person name="Birren B."/>
        </authorList>
    </citation>
    <scope>NUCLEOTIDE SEQUENCE</scope>
    <source>
        <strain evidence="4">26406</strain>
    </source>
</reference>
<dbReference type="EMBL" id="JH659376">
    <property type="protein sequence ID" value="EXK25983.1"/>
    <property type="molecule type" value="Genomic_DNA"/>
</dbReference>
<evidence type="ECO:0000259" key="3">
    <source>
        <dbReference type="Pfam" id="PF24883"/>
    </source>
</evidence>
<gene>
    <name evidence="4" type="ORF">FOMG_17424</name>
</gene>
<dbReference type="Gene3D" id="3.40.50.300">
    <property type="entry name" value="P-loop containing nucleotide triphosphate hydrolases"/>
    <property type="match status" value="1"/>
</dbReference>
<accession>W9ZCI5</accession>
<evidence type="ECO:0000256" key="2">
    <source>
        <dbReference type="SAM" id="MobiDB-lite"/>
    </source>
</evidence>
<dbReference type="Proteomes" id="UP000030703">
    <property type="component" value="Unassembled WGS sequence"/>
</dbReference>
<dbReference type="SUPFAM" id="SSF52540">
    <property type="entry name" value="P-loop containing nucleoside triphosphate hydrolases"/>
    <property type="match status" value="1"/>
</dbReference>
<dbReference type="PANTHER" id="PTHR10039">
    <property type="entry name" value="AMELOGENIN"/>
    <property type="match status" value="1"/>
</dbReference>
<name>W9ZCI5_FUSOX</name>
<dbReference type="AlphaFoldDB" id="W9ZCI5"/>
<reference evidence="4" key="2">
    <citation type="submission" date="2012-05" db="EMBL/GenBank/DDBJ databases">
        <title>Annotation of the Genome Sequence of Fusarium oxysporum f. sp. melonis 26406.</title>
        <authorList>
            <consortium name="The Broad Institute Genomics Platform"/>
            <person name="Ma L.-J."/>
            <person name="Corby-Kistler H."/>
            <person name="Broz K."/>
            <person name="Gale L.R."/>
            <person name="Jonkers W."/>
            <person name="O'Donnell K."/>
            <person name="Ploetz R."/>
            <person name="Steinberg C."/>
            <person name="Schwartz D.C."/>
            <person name="VanEtten H."/>
            <person name="Zhou S."/>
            <person name="Young S.K."/>
            <person name="Zeng Q."/>
            <person name="Gargeya S."/>
            <person name="Fitzgerald M."/>
            <person name="Abouelleil A."/>
            <person name="Alvarado L."/>
            <person name="Chapman S.B."/>
            <person name="Gainer-Dewar J."/>
            <person name="Goldberg J."/>
            <person name="Griggs A."/>
            <person name="Gujja S."/>
            <person name="Hansen M."/>
            <person name="Howarth C."/>
            <person name="Imamovic A."/>
            <person name="Ireland A."/>
            <person name="Larimer J."/>
            <person name="McCowan C."/>
            <person name="Murphy C."/>
            <person name="Pearson M."/>
            <person name="Poon T.W."/>
            <person name="Priest M."/>
            <person name="Roberts A."/>
            <person name="Saif S."/>
            <person name="Shea T."/>
            <person name="Sykes S."/>
            <person name="Wortman J."/>
            <person name="Nusbaum C."/>
            <person name="Birren B."/>
        </authorList>
    </citation>
    <scope>NUCLEOTIDE SEQUENCE</scope>
    <source>
        <strain evidence="4">26406</strain>
    </source>
</reference>
<evidence type="ECO:0000256" key="1">
    <source>
        <dbReference type="ARBA" id="ARBA00022737"/>
    </source>
</evidence>
<protein>
    <recommendedName>
        <fullName evidence="3">Nephrocystin 3-like N-terminal domain-containing protein</fullName>
    </recommendedName>
</protein>
<feature type="region of interest" description="Disordered" evidence="2">
    <location>
        <begin position="59"/>
        <end position="111"/>
    </location>
</feature>
<dbReference type="PANTHER" id="PTHR10039:SF5">
    <property type="entry name" value="NACHT DOMAIN-CONTAINING PROTEIN"/>
    <property type="match status" value="1"/>
</dbReference>
<dbReference type="InterPro" id="IPR027417">
    <property type="entry name" value="P-loop_NTPase"/>
</dbReference>
<sequence length="1037" mass="116664">MENHENLPTRSKNLAESIPSTGLSVVYEPDRHRPVADIILVHGLKGHPYKTWRFNQASKPEHAEKGAQRPQQEGWKSKPPKRLRQSFKAWVRGSPSKDRHGNELDESTTKSAPNFADTDLSVFWPVDLLSKDCKKARILTFGYDTKVTKYTSGPTNMNSIFSHGKDFLFALGRDRVPDRPLIFIAHSLGGILVKEMLALSSTSDTVSLQGIVMSTAAIIFMGTPHRGSPEFSEIGELARSMLSTFGIQTSSAILDTLGLKTTDLERIQEAFSRLWNQYDFKVKTFQEGFGFTGINLGVIGNKVVPHDSSLIGDPREHAETLQANHMEMCRFTSARDPNYVKVAGEIRGIYTAIENSQTQHPHRLQLELPEGTDLKLLDFVIGSLRFGSMNSRQESILPPAENTGQWLFQHSTYNAWRSTNEKSQRLLFIKGKPGAGKSTLMKGAIRNMQSHYNGVRVCASFFINARGRHLEHSPSGVFRSLLCQLLPHSGIPSQSRDLIRNIRDDAALCLKEWHRQELQALLTEILEFLSSKHIPVFIFVDALDELKEATQRRQVEFWRGLVHSSNCYTLRVCLSCRHFPNISITGCLDIILDIHNSSDIFSYINQRLEARISDKEAHWRTELALKVFSLSEGVFLWVVLVVDNILAKYDRGASLRELGRLIEGMPADLIDLYTQLISSLEENERPVAAKIFQWAMEATRPLRLDEWHHILAFIKSPPPKSLRDWQESDTFTENDEQLEREIKALSRGLLEVSNAKTDALARKVIGTSSINAGAGSLDHEQGSARVIQFIHQSVHGFFKHHQGFQILGWSGRNLFADCHCALALTCLDYLNIPELDDLIVARQRVTTGDSAPPESVYSSPLGQFEDFDTQRTNTLSKHTMEVLQALPMINPSHLVKSWLAEGDLISYPNSDTEANINPIFADSAGIASQALQDYPALLPYLATELHFHIEFAKRQGWSMLRTALLDKLENKTTWSRFVALKEEDSHKGTGPIENLICPAGRGASFQNTRLVNFPGIPTRKEKVNLDFPIKDRPGKII</sequence>
<dbReference type="InterPro" id="IPR056884">
    <property type="entry name" value="NPHP3-like_N"/>
</dbReference>